<evidence type="ECO:0000256" key="1">
    <source>
        <dbReference type="SAM" id="Phobius"/>
    </source>
</evidence>
<dbReference type="NCBIfam" id="TIGR00254">
    <property type="entry name" value="GGDEF"/>
    <property type="match status" value="1"/>
</dbReference>
<dbReference type="Pfam" id="PF00990">
    <property type="entry name" value="GGDEF"/>
    <property type="match status" value="1"/>
</dbReference>
<dbReference type="SUPFAM" id="SSF55073">
    <property type="entry name" value="Nucleotide cyclase"/>
    <property type="match status" value="1"/>
</dbReference>
<feature type="transmembrane region" description="Helical" evidence="1">
    <location>
        <begin position="161"/>
        <end position="180"/>
    </location>
</feature>
<dbReference type="InterPro" id="IPR043128">
    <property type="entry name" value="Rev_trsase/Diguanyl_cyclase"/>
</dbReference>
<dbReference type="InterPro" id="IPR029787">
    <property type="entry name" value="Nucleotide_cyclase"/>
</dbReference>
<keyword evidence="1" id="KW-0472">Membrane</keyword>
<name>A0A919M990_9ACTN</name>
<keyword evidence="1" id="KW-1133">Transmembrane helix</keyword>
<evidence type="ECO:0000259" key="2">
    <source>
        <dbReference type="PROSITE" id="PS50887"/>
    </source>
</evidence>
<dbReference type="InterPro" id="IPR052155">
    <property type="entry name" value="Biofilm_reg_signaling"/>
</dbReference>
<dbReference type="InterPro" id="IPR000160">
    <property type="entry name" value="GGDEF_dom"/>
</dbReference>
<feature type="transmembrane region" description="Helical" evidence="1">
    <location>
        <begin position="258"/>
        <end position="278"/>
    </location>
</feature>
<evidence type="ECO:0000313" key="4">
    <source>
        <dbReference type="Proteomes" id="UP000619479"/>
    </source>
</evidence>
<gene>
    <name evidence="3" type="ORF">Acy02nite_70840</name>
</gene>
<organism evidence="3 4">
    <name type="scientific">Actinoplanes cyaneus</name>
    <dbReference type="NCBI Taxonomy" id="52696"/>
    <lineage>
        <taxon>Bacteria</taxon>
        <taxon>Bacillati</taxon>
        <taxon>Actinomycetota</taxon>
        <taxon>Actinomycetes</taxon>
        <taxon>Micromonosporales</taxon>
        <taxon>Micromonosporaceae</taxon>
        <taxon>Actinoplanes</taxon>
    </lineage>
</organism>
<dbReference type="Gene3D" id="3.30.70.270">
    <property type="match status" value="1"/>
</dbReference>
<feature type="transmembrane region" description="Helical" evidence="1">
    <location>
        <begin position="219"/>
        <end position="237"/>
    </location>
</feature>
<dbReference type="Proteomes" id="UP000619479">
    <property type="component" value="Unassembled WGS sequence"/>
</dbReference>
<protein>
    <recommendedName>
        <fullName evidence="2">GGDEF domain-containing protein</fullName>
    </recommendedName>
</protein>
<keyword evidence="4" id="KW-1185">Reference proteome</keyword>
<dbReference type="AlphaFoldDB" id="A0A919M990"/>
<dbReference type="CDD" id="cd01949">
    <property type="entry name" value="GGDEF"/>
    <property type="match status" value="1"/>
</dbReference>
<feature type="transmembrane region" description="Helical" evidence="1">
    <location>
        <begin position="32"/>
        <end position="53"/>
    </location>
</feature>
<reference evidence="3" key="1">
    <citation type="submission" date="2021-01" db="EMBL/GenBank/DDBJ databases">
        <title>Whole genome shotgun sequence of Actinoplanes cyaneus NBRC 14990.</title>
        <authorList>
            <person name="Komaki H."/>
            <person name="Tamura T."/>
        </authorList>
    </citation>
    <scope>NUCLEOTIDE SEQUENCE</scope>
    <source>
        <strain evidence="3">NBRC 14990</strain>
    </source>
</reference>
<feature type="transmembrane region" description="Helical" evidence="1">
    <location>
        <begin position="102"/>
        <end position="120"/>
    </location>
</feature>
<feature type="transmembrane region" description="Helical" evidence="1">
    <location>
        <begin position="65"/>
        <end position="86"/>
    </location>
</feature>
<feature type="transmembrane region" description="Helical" evidence="1">
    <location>
        <begin position="192"/>
        <end position="213"/>
    </location>
</feature>
<feature type="transmembrane region" description="Helical" evidence="1">
    <location>
        <begin position="7"/>
        <end position="26"/>
    </location>
</feature>
<proteinExistence type="predicted"/>
<dbReference type="EMBL" id="BOMH01000058">
    <property type="protein sequence ID" value="GID69203.1"/>
    <property type="molecule type" value="Genomic_DNA"/>
</dbReference>
<comment type="caution">
    <text evidence="3">The sequence shown here is derived from an EMBL/GenBank/DDBJ whole genome shotgun (WGS) entry which is preliminary data.</text>
</comment>
<keyword evidence="1" id="KW-0812">Transmembrane</keyword>
<dbReference type="PANTHER" id="PTHR44757">
    <property type="entry name" value="DIGUANYLATE CYCLASE DGCP"/>
    <property type="match status" value="1"/>
</dbReference>
<feature type="domain" description="GGDEF" evidence="2">
    <location>
        <begin position="353"/>
        <end position="481"/>
    </location>
</feature>
<dbReference type="PROSITE" id="PS50887">
    <property type="entry name" value="GGDEF"/>
    <property type="match status" value="1"/>
</dbReference>
<accession>A0A919M990</accession>
<dbReference type="SMART" id="SM00267">
    <property type="entry name" value="GGDEF"/>
    <property type="match status" value="1"/>
</dbReference>
<sequence length="483" mass="50996">MVQRRRAAGVAAIGFIALYLLVVHVLPIPPVVAGRFSQLCLTGVGALVTVLWARSALRARGRVRAGLFLWSLSGCGWAVGELFWLADGWRTGTAPISDAADVAFAITIVATPLAAVMLVGRPSASLRTLFDALMIGTSLFFVVWALILGPQLRSGATDLGTVAYATADVVILSLVLLLLADAGSTLRAPLEIAAVGIVVQFAADSLYACEAVAGTYRFGALPDLLWLVAWLTFAVGAPGRAELHGVTRVSDGGRPREYLPYVPFALAFVTGVAMQATHQQLDRVLAMLSLTMTALIVSRQMIILGDNRRLTRQLSELVDDLRFRAEHDALTGLANRPRFEECAGQALLPGAPGTVSLLLIDLDGFKPVNDTYGHHSGDQVLIEVARRLTAAAGPGDLVARVGGDEFAVLTTDDPRLLADRVLAAFRAAFELGGEIAVIGASIGVTSARPGRRGVGQMVRDADIAMYEAKRSGANNVVTTGLAV</sequence>
<feature type="transmembrane region" description="Helical" evidence="1">
    <location>
        <begin position="132"/>
        <end position="149"/>
    </location>
</feature>
<dbReference type="RefSeq" id="WP_203751113.1">
    <property type="nucleotide sequence ID" value="NZ_BAAAUC010000093.1"/>
</dbReference>
<dbReference type="PANTHER" id="PTHR44757:SF2">
    <property type="entry name" value="BIOFILM ARCHITECTURE MAINTENANCE PROTEIN MBAA"/>
    <property type="match status" value="1"/>
</dbReference>
<evidence type="ECO:0000313" key="3">
    <source>
        <dbReference type="EMBL" id="GID69203.1"/>
    </source>
</evidence>